<dbReference type="AlphaFoldDB" id="A0AAE9ZCU4"/>
<feature type="compositionally biased region" description="Basic and acidic residues" evidence="1">
    <location>
        <begin position="106"/>
        <end position="123"/>
    </location>
</feature>
<dbReference type="KEGG" id="hfl:PUV54_03015"/>
<dbReference type="Proteomes" id="UP001214043">
    <property type="component" value="Chromosome"/>
</dbReference>
<feature type="region of interest" description="Disordered" evidence="1">
    <location>
        <begin position="67"/>
        <end position="90"/>
    </location>
</feature>
<accession>A0AAE9ZCU4</accession>
<organism evidence="2 3">
    <name type="scientific">Hyphococcus flavus</name>
    <dbReference type="NCBI Taxonomy" id="1866326"/>
    <lineage>
        <taxon>Bacteria</taxon>
        <taxon>Pseudomonadati</taxon>
        <taxon>Pseudomonadota</taxon>
        <taxon>Alphaproteobacteria</taxon>
        <taxon>Parvularculales</taxon>
        <taxon>Parvularculaceae</taxon>
        <taxon>Hyphococcus</taxon>
    </lineage>
</organism>
<gene>
    <name evidence="2" type="ORF">PUV54_03015</name>
</gene>
<evidence type="ECO:0000256" key="1">
    <source>
        <dbReference type="SAM" id="MobiDB-lite"/>
    </source>
</evidence>
<reference evidence="2" key="1">
    <citation type="submission" date="2023-02" db="EMBL/GenBank/DDBJ databases">
        <title>Genome sequence of Hyphococcus flavus.</title>
        <authorList>
            <person name="Rong J.-C."/>
            <person name="Zhao Q."/>
            <person name="Yi M."/>
            <person name="Wu J.-Y."/>
        </authorList>
    </citation>
    <scope>NUCLEOTIDE SEQUENCE</scope>
    <source>
        <strain evidence="2">MCCC 1K03223</strain>
    </source>
</reference>
<feature type="compositionally biased region" description="Basic and acidic residues" evidence="1">
    <location>
        <begin position="1"/>
        <end position="11"/>
    </location>
</feature>
<name>A0AAE9ZCU4_9PROT</name>
<evidence type="ECO:0000313" key="2">
    <source>
        <dbReference type="EMBL" id="WDI32161.1"/>
    </source>
</evidence>
<dbReference type="EMBL" id="CP118166">
    <property type="protein sequence ID" value="WDI32161.1"/>
    <property type="molecule type" value="Genomic_DNA"/>
</dbReference>
<sequence>MMKKTENHTAPDDDGDASQSWDALHDRIRTLALRKSEAMLGAYAEEEEFDRSARSLRMLMSAAEVAGRMKREEEKEAKPHDQAPAKPAVTEERIAEVYREIERGVDRFEEREAKAADRRRDSEAGLSGAGGKTVEAPCA</sequence>
<evidence type="ECO:0000313" key="3">
    <source>
        <dbReference type="Proteomes" id="UP001214043"/>
    </source>
</evidence>
<feature type="region of interest" description="Disordered" evidence="1">
    <location>
        <begin position="1"/>
        <end position="21"/>
    </location>
</feature>
<feature type="region of interest" description="Disordered" evidence="1">
    <location>
        <begin position="106"/>
        <end position="139"/>
    </location>
</feature>
<protein>
    <submittedName>
        <fullName evidence="2">Uncharacterized protein</fullName>
    </submittedName>
</protein>
<proteinExistence type="predicted"/>
<dbReference type="RefSeq" id="WP_274494058.1">
    <property type="nucleotide sequence ID" value="NZ_CP118166.1"/>
</dbReference>
<keyword evidence="3" id="KW-1185">Reference proteome</keyword>